<evidence type="ECO:0000256" key="3">
    <source>
        <dbReference type="ARBA" id="ARBA00022989"/>
    </source>
</evidence>
<gene>
    <name evidence="6" type="ORF">Nepgr_019056</name>
</gene>
<dbReference type="EMBL" id="BSYO01000017">
    <property type="protein sequence ID" value="GMH17215.1"/>
    <property type="molecule type" value="Genomic_DNA"/>
</dbReference>
<dbReference type="PANTHER" id="PTHR34836:SF7">
    <property type="entry name" value="RECEPTOR LIGAND BINDING REGION DOMAIN-CONTAINING PROTEIN"/>
    <property type="match status" value="1"/>
</dbReference>
<reference evidence="6" key="1">
    <citation type="submission" date="2023-05" db="EMBL/GenBank/DDBJ databases">
        <title>Nepenthes gracilis genome sequencing.</title>
        <authorList>
            <person name="Fukushima K."/>
        </authorList>
    </citation>
    <scope>NUCLEOTIDE SEQUENCE</scope>
    <source>
        <strain evidence="6">SING2019-196</strain>
    </source>
</reference>
<dbReference type="InterPro" id="IPR001828">
    <property type="entry name" value="ANF_lig-bd_rcpt"/>
</dbReference>
<evidence type="ECO:0000313" key="6">
    <source>
        <dbReference type="EMBL" id="GMH17215.1"/>
    </source>
</evidence>
<dbReference type="InterPro" id="IPR015683">
    <property type="entry name" value="Ionotropic_Glu_rcpt"/>
</dbReference>
<keyword evidence="2" id="KW-0812">Transmembrane</keyword>
<keyword evidence="4" id="KW-0472">Membrane</keyword>
<evidence type="ECO:0000259" key="5">
    <source>
        <dbReference type="Pfam" id="PF01094"/>
    </source>
</evidence>
<name>A0AAD3SUH0_NEPGR</name>
<dbReference type="SUPFAM" id="SSF53822">
    <property type="entry name" value="Periplasmic binding protein-like I"/>
    <property type="match status" value="1"/>
</dbReference>
<dbReference type="Proteomes" id="UP001279734">
    <property type="component" value="Unassembled WGS sequence"/>
</dbReference>
<comment type="caution">
    <text evidence="6">The sequence shown here is derived from an EMBL/GenBank/DDBJ whole genome shotgun (WGS) entry which is preliminary data.</text>
</comment>
<dbReference type="InterPro" id="IPR028082">
    <property type="entry name" value="Peripla_BP_I"/>
</dbReference>
<comment type="subcellular location">
    <subcellularLocation>
        <location evidence="1">Membrane</location>
    </subcellularLocation>
</comment>
<dbReference type="PANTHER" id="PTHR34836">
    <property type="entry name" value="OS06G0188250 PROTEIN"/>
    <property type="match status" value="1"/>
</dbReference>
<proteinExistence type="predicted"/>
<protein>
    <recommendedName>
        <fullName evidence="5">Receptor ligand binding region domain-containing protein</fullName>
    </recommendedName>
</protein>
<evidence type="ECO:0000256" key="4">
    <source>
        <dbReference type="ARBA" id="ARBA00023136"/>
    </source>
</evidence>
<keyword evidence="7" id="KW-1185">Reference proteome</keyword>
<dbReference type="Pfam" id="PF01094">
    <property type="entry name" value="ANF_receptor"/>
    <property type="match status" value="1"/>
</dbReference>
<sequence length="286" mass="31949">MVGYKDWEPYVANDIQVILQFYMMSPYVLKTLSTDQRPTYNETVAQDALVDNRHGYHLYYSRVAAFLISQGHLVCSIMVKLPPLWLLFWIEGFSIGRYSDNVTSEAVEVVNIGAIFSLKTSNGMVSQIAMGATVEDINSNPSLLGVRVLSLQVYAANYSGILSILGALPLMEKDIVAIIGTHIYVLAQVLSYLANEVHVPLLSFTALDPMLAPTQYPYFLQIASNDLFQMTAIAEMISYVRIILKTHTIDITRPIWFKADNGPFPSVDVINVVGSQSRLIGYWSNH</sequence>
<dbReference type="AlphaFoldDB" id="A0AAD3SUH0"/>
<dbReference type="Gene3D" id="3.40.50.2300">
    <property type="match status" value="2"/>
</dbReference>
<evidence type="ECO:0000256" key="1">
    <source>
        <dbReference type="ARBA" id="ARBA00004370"/>
    </source>
</evidence>
<feature type="domain" description="Receptor ligand binding region" evidence="5">
    <location>
        <begin position="127"/>
        <end position="240"/>
    </location>
</feature>
<keyword evidence="3" id="KW-1133">Transmembrane helix</keyword>
<organism evidence="6 7">
    <name type="scientific">Nepenthes gracilis</name>
    <name type="common">Slender pitcher plant</name>
    <dbReference type="NCBI Taxonomy" id="150966"/>
    <lineage>
        <taxon>Eukaryota</taxon>
        <taxon>Viridiplantae</taxon>
        <taxon>Streptophyta</taxon>
        <taxon>Embryophyta</taxon>
        <taxon>Tracheophyta</taxon>
        <taxon>Spermatophyta</taxon>
        <taxon>Magnoliopsida</taxon>
        <taxon>eudicotyledons</taxon>
        <taxon>Gunneridae</taxon>
        <taxon>Pentapetalae</taxon>
        <taxon>Caryophyllales</taxon>
        <taxon>Nepenthaceae</taxon>
        <taxon>Nepenthes</taxon>
    </lineage>
</organism>
<accession>A0AAD3SUH0</accession>
<evidence type="ECO:0000256" key="2">
    <source>
        <dbReference type="ARBA" id="ARBA00022692"/>
    </source>
</evidence>
<dbReference type="GO" id="GO:0016020">
    <property type="term" value="C:membrane"/>
    <property type="evidence" value="ECO:0007669"/>
    <property type="project" value="UniProtKB-SubCell"/>
</dbReference>
<evidence type="ECO:0000313" key="7">
    <source>
        <dbReference type="Proteomes" id="UP001279734"/>
    </source>
</evidence>